<feature type="transmembrane region" description="Helical" evidence="1">
    <location>
        <begin position="161"/>
        <end position="188"/>
    </location>
</feature>
<protein>
    <recommendedName>
        <fullName evidence="2">Putative zinc-finger domain-containing protein</fullName>
    </recommendedName>
</protein>
<dbReference type="Gene3D" id="1.10.10.1320">
    <property type="entry name" value="Anti-sigma factor, zinc-finger domain"/>
    <property type="match status" value="1"/>
</dbReference>
<keyword evidence="1" id="KW-0812">Transmembrane</keyword>
<name>A0A538STD3_UNCEI</name>
<evidence type="ECO:0000313" key="4">
    <source>
        <dbReference type="Proteomes" id="UP000317716"/>
    </source>
</evidence>
<dbReference type="AlphaFoldDB" id="A0A538STD3"/>
<sequence length="207" mass="22831">MSPCPESFRFQELLDGELPAGETLEVREHTVSCESCSRELALYRSLYHSLERLPEWDPGPAFTARVMERVLPSRVRRRWLRALGFGYASLSALTVAAALFFATQPAAYALVEALSAVASRRLAQAMVFALNALSFSALSLVGGEQWLAAVGRRFAPFGRAFAALFSQTDILVPLMIAGATCIAVLWWMRPRAAQARKRVRHVGVLGF</sequence>
<dbReference type="Pfam" id="PF13490">
    <property type="entry name" value="zf-HC2"/>
    <property type="match status" value="1"/>
</dbReference>
<evidence type="ECO:0000259" key="2">
    <source>
        <dbReference type="Pfam" id="PF13490"/>
    </source>
</evidence>
<dbReference type="InterPro" id="IPR027383">
    <property type="entry name" value="Znf_put"/>
</dbReference>
<comment type="caution">
    <text evidence="3">The sequence shown here is derived from an EMBL/GenBank/DDBJ whole genome shotgun (WGS) entry which is preliminary data.</text>
</comment>
<feature type="transmembrane region" description="Helical" evidence="1">
    <location>
        <begin position="122"/>
        <end position="141"/>
    </location>
</feature>
<gene>
    <name evidence="3" type="ORF">E6K72_07500</name>
</gene>
<keyword evidence="1" id="KW-1133">Transmembrane helix</keyword>
<dbReference type="InterPro" id="IPR041916">
    <property type="entry name" value="Anti_sigma_zinc_sf"/>
</dbReference>
<dbReference type="EMBL" id="VBOS01000255">
    <property type="protein sequence ID" value="TMQ54648.1"/>
    <property type="molecule type" value="Genomic_DNA"/>
</dbReference>
<feature type="domain" description="Putative zinc-finger" evidence="2">
    <location>
        <begin position="11"/>
        <end position="36"/>
    </location>
</feature>
<accession>A0A538STD3</accession>
<proteinExistence type="predicted"/>
<evidence type="ECO:0000313" key="3">
    <source>
        <dbReference type="EMBL" id="TMQ54648.1"/>
    </source>
</evidence>
<organism evidence="3 4">
    <name type="scientific">Eiseniibacteriota bacterium</name>
    <dbReference type="NCBI Taxonomy" id="2212470"/>
    <lineage>
        <taxon>Bacteria</taxon>
        <taxon>Candidatus Eiseniibacteriota</taxon>
    </lineage>
</organism>
<feature type="transmembrane region" description="Helical" evidence="1">
    <location>
        <begin position="79"/>
        <end position="102"/>
    </location>
</feature>
<evidence type="ECO:0000256" key="1">
    <source>
        <dbReference type="SAM" id="Phobius"/>
    </source>
</evidence>
<dbReference type="Proteomes" id="UP000317716">
    <property type="component" value="Unassembled WGS sequence"/>
</dbReference>
<reference evidence="3 4" key="1">
    <citation type="journal article" date="2019" name="Nat. Microbiol.">
        <title>Mediterranean grassland soil C-N compound turnover is dependent on rainfall and depth, and is mediated by genomically divergent microorganisms.</title>
        <authorList>
            <person name="Diamond S."/>
            <person name="Andeer P.F."/>
            <person name="Li Z."/>
            <person name="Crits-Christoph A."/>
            <person name="Burstein D."/>
            <person name="Anantharaman K."/>
            <person name="Lane K.R."/>
            <person name="Thomas B.C."/>
            <person name="Pan C."/>
            <person name="Northen T.R."/>
            <person name="Banfield J.F."/>
        </authorList>
    </citation>
    <scope>NUCLEOTIDE SEQUENCE [LARGE SCALE GENOMIC DNA]</scope>
    <source>
        <strain evidence="3">WS_2</strain>
    </source>
</reference>
<keyword evidence="1" id="KW-0472">Membrane</keyword>